<feature type="non-terminal residue" evidence="2">
    <location>
        <position position="1"/>
    </location>
</feature>
<organism evidence="2 3">
    <name type="scientific">Tanacetum coccineum</name>
    <dbReference type="NCBI Taxonomy" id="301880"/>
    <lineage>
        <taxon>Eukaryota</taxon>
        <taxon>Viridiplantae</taxon>
        <taxon>Streptophyta</taxon>
        <taxon>Embryophyta</taxon>
        <taxon>Tracheophyta</taxon>
        <taxon>Spermatophyta</taxon>
        <taxon>Magnoliopsida</taxon>
        <taxon>eudicotyledons</taxon>
        <taxon>Gunneridae</taxon>
        <taxon>Pentapetalae</taxon>
        <taxon>asterids</taxon>
        <taxon>campanulids</taxon>
        <taxon>Asterales</taxon>
        <taxon>Asteraceae</taxon>
        <taxon>Asteroideae</taxon>
        <taxon>Anthemideae</taxon>
        <taxon>Anthemidinae</taxon>
        <taxon>Tanacetum</taxon>
    </lineage>
</organism>
<dbReference type="Proteomes" id="UP001151760">
    <property type="component" value="Unassembled WGS sequence"/>
</dbReference>
<accession>A0ABQ5CFK3</accession>
<reference evidence="2" key="2">
    <citation type="submission" date="2022-01" db="EMBL/GenBank/DDBJ databases">
        <authorList>
            <person name="Yamashiro T."/>
            <person name="Shiraishi A."/>
            <person name="Satake H."/>
            <person name="Nakayama K."/>
        </authorList>
    </citation>
    <scope>NUCLEOTIDE SEQUENCE</scope>
</reference>
<dbReference type="EMBL" id="BQNB010014181">
    <property type="protein sequence ID" value="GJT25017.1"/>
    <property type="molecule type" value="Genomic_DNA"/>
</dbReference>
<feature type="compositionally biased region" description="Basic and acidic residues" evidence="1">
    <location>
        <begin position="1"/>
        <end position="38"/>
    </location>
</feature>
<reference evidence="2" key="1">
    <citation type="journal article" date="2022" name="Int. J. Mol. Sci.">
        <title>Draft Genome of Tanacetum Coccineum: Genomic Comparison of Closely Related Tanacetum-Family Plants.</title>
        <authorList>
            <person name="Yamashiro T."/>
            <person name="Shiraishi A."/>
            <person name="Nakayama K."/>
            <person name="Satake H."/>
        </authorList>
    </citation>
    <scope>NUCLEOTIDE SEQUENCE</scope>
</reference>
<gene>
    <name evidence="2" type="ORF">Tco_0894954</name>
</gene>
<feature type="compositionally biased region" description="Acidic residues" evidence="1">
    <location>
        <begin position="248"/>
        <end position="267"/>
    </location>
</feature>
<proteinExistence type="predicted"/>
<feature type="region of interest" description="Disordered" evidence="1">
    <location>
        <begin position="241"/>
        <end position="267"/>
    </location>
</feature>
<evidence type="ECO:0000256" key="1">
    <source>
        <dbReference type="SAM" id="MobiDB-lite"/>
    </source>
</evidence>
<protein>
    <submittedName>
        <fullName evidence="2">Uncharacterized protein</fullName>
    </submittedName>
</protein>
<sequence>EDEVEAKGDEEYDSEKMKMSADVARGHGGDGGGEDRPPPHQIGSGCRGKGTQKPNLGGRKAGRPHKETRNLELRKITDQFGPQAIWFEWNDRGTLMPLGDHAANLIGEIIREVPMHFRSWHNIPEEWKARVLGKIRSIGLLTLTTGLTTWKASDPDVPRTSQWQIRMRRLTFGLIPRTLPGVLKMLKTGQRARSYAGRDPGHLLSSEIGSSATQEYPSLRPTLINISLTAYSCGTRSDFYIGNGSDGGGDDEPGDDEDAGEEEEDEDSLDMLYMEVTKRTMAEPILKKYMKNAQAESNPTKPIIDDDINIELNKEFLMELKNNAYHGMFDEDVVDHIAKVLELLDLIKIPGVDSRKIRMMVFPLSLAHFAR</sequence>
<evidence type="ECO:0000313" key="3">
    <source>
        <dbReference type="Proteomes" id="UP001151760"/>
    </source>
</evidence>
<name>A0ABQ5CFK3_9ASTR</name>
<keyword evidence="3" id="KW-1185">Reference proteome</keyword>
<evidence type="ECO:0000313" key="2">
    <source>
        <dbReference type="EMBL" id="GJT25017.1"/>
    </source>
</evidence>
<comment type="caution">
    <text evidence="2">The sequence shown here is derived from an EMBL/GenBank/DDBJ whole genome shotgun (WGS) entry which is preliminary data.</text>
</comment>
<feature type="region of interest" description="Disordered" evidence="1">
    <location>
        <begin position="1"/>
        <end position="70"/>
    </location>
</feature>